<dbReference type="PROSITE" id="PS50255">
    <property type="entry name" value="CYTOCHROME_B5_2"/>
    <property type="match status" value="1"/>
</dbReference>
<feature type="binding site" evidence="14">
    <location>
        <position position="275"/>
    </location>
    <ligand>
        <name>Zn(2+)</name>
        <dbReference type="ChEBI" id="CHEBI:29105"/>
        <label>1</label>
    </ligand>
</feature>
<feature type="binding site" description="axial binding residue" evidence="15">
    <location>
        <position position="63"/>
    </location>
    <ligand>
        <name>heme</name>
        <dbReference type="ChEBI" id="CHEBI:30413"/>
    </ligand>
    <ligandPart>
        <name>Fe</name>
        <dbReference type="ChEBI" id="CHEBI:18248"/>
    </ligandPart>
</feature>
<feature type="binding site" description="axial binding residue" evidence="15">
    <location>
        <position position="90"/>
    </location>
    <ligand>
        <name>heme</name>
        <dbReference type="ChEBI" id="CHEBI:30413"/>
    </ligand>
    <ligandPart>
        <name>Fe</name>
        <dbReference type="ChEBI" id="CHEBI:18248"/>
    </ligandPart>
</feature>
<comment type="cofactor">
    <cofactor evidence="14">
        <name>Zn(2+)</name>
        <dbReference type="ChEBI" id="CHEBI:29105"/>
    </cofactor>
    <text evidence="14">Binds 2 Zn(2+) ions per subunit that likely form a catalytic dimetal center.</text>
</comment>
<dbReference type="GeneID" id="7833516"/>
<evidence type="ECO:0000256" key="6">
    <source>
        <dbReference type="ARBA" id="ARBA00022824"/>
    </source>
</evidence>
<keyword evidence="5 14" id="KW-0479">Metal-binding</keyword>
<dbReference type="InterPro" id="IPR014430">
    <property type="entry name" value="Scs7"/>
</dbReference>
<dbReference type="PIRSF" id="PIRSF005149">
    <property type="entry name" value="IPC-B_HD"/>
    <property type="match status" value="1"/>
</dbReference>
<feature type="transmembrane region" description="Helical" evidence="17">
    <location>
        <begin position="314"/>
        <end position="333"/>
    </location>
</feature>
<evidence type="ECO:0000256" key="10">
    <source>
        <dbReference type="ARBA" id="ARBA00023002"/>
    </source>
</evidence>
<evidence type="ECO:0000313" key="20">
    <source>
        <dbReference type="Proteomes" id="UP000009168"/>
    </source>
</evidence>
<gene>
    <name evidence="19" type="ORF">TTHERM_00594230</name>
</gene>
<keyword evidence="12 17" id="KW-0472">Membrane</keyword>
<evidence type="ECO:0000256" key="17">
    <source>
        <dbReference type="SAM" id="Phobius"/>
    </source>
</evidence>
<feature type="region of interest" description="Disordered" evidence="16">
    <location>
        <begin position="1"/>
        <end position="20"/>
    </location>
</feature>
<evidence type="ECO:0000256" key="13">
    <source>
        <dbReference type="ARBA" id="ARBA00023160"/>
    </source>
</evidence>
<accession>Q232H4</accession>
<dbReference type="InterPro" id="IPR001199">
    <property type="entry name" value="Cyt_B5-like_heme/steroid-bd"/>
</dbReference>
<evidence type="ECO:0000256" key="5">
    <source>
        <dbReference type="ARBA" id="ARBA00022723"/>
    </source>
</evidence>
<dbReference type="GO" id="GO:0005789">
    <property type="term" value="C:endoplasmic reticulum membrane"/>
    <property type="evidence" value="ECO:0007669"/>
    <property type="project" value="UniProtKB-SubCell"/>
</dbReference>
<dbReference type="RefSeq" id="XP_001011683.2">
    <property type="nucleotide sequence ID" value="XM_001011683.2"/>
</dbReference>
<dbReference type="EMBL" id="GG662781">
    <property type="protein sequence ID" value="EAR91438.2"/>
    <property type="molecule type" value="Genomic_DNA"/>
</dbReference>
<dbReference type="GO" id="GO:0080132">
    <property type="term" value="F:fatty acid 2-hydroxylase activity"/>
    <property type="evidence" value="ECO:0007669"/>
    <property type="project" value="InterPro"/>
</dbReference>
<dbReference type="PANTHER" id="PTHR12863">
    <property type="entry name" value="FATTY ACID HYDROXYLASE"/>
    <property type="match status" value="1"/>
</dbReference>
<evidence type="ECO:0000256" key="12">
    <source>
        <dbReference type="ARBA" id="ARBA00023136"/>
    </source>
</evidence>
<feature type="binding site" evidence="14">
    <location>
        <position position="330"/>
    </location>
    <ligand>
        <name>Zn(2+)</name>
        <dbReference type="ChEBI" id="CHEBI:29105"/>
        <label>2</label>
    </ligand>
</feature>
<feature type="binding site" evidence="14">
    <location>
        <position position="334"/>
    </location>
    <ligand>
        <name>Zn(2+)</name>
        <dbReference type="ChEBI" id="CHEBI:29105"/>
        <label>1</label>
    </ligand>
</feature>
<evidence type="ECO:0000256" key="7">
    <source>
        <dbReference type="ARBA" id="ARBA00022832"/>
    </source>
</evidence>
<dbReference type="PRINTS" id="PR00363">
    <property type="entry name" value="CYTOCHROMEB5"/>
</dbReference>
<keyword evidence="8 14" id="KW-0862">Zinc</keyword>
<reference evidence="20" key="1">
    <citation type="journal article" date="2006" name="PLoS Biol.">
        <title>Macronuclear genome sequence of the ciliate Tetrahymena thermophila, a model eukaryote.</title>
        <authorList>
            <person name="Eisen J.A."/>
            <person name="Coyne R.S."/>
            <person name="Wu M."/>
            <person name="Wu D."/>
            <person name="Thiagarajan M."/>
            <person name="Wortman J.R."/>
            <person name="Badger J.H."/>
            <person name="Ren Q."/>
            <person name="Amedeo P."/>
            <person name="Jones K.M."/>
            <person name="Tallon L.J."/>
            <person name="Delcher A.L."/>
            <person name="Salzberg S.L."/>
            <person name="Silva J.C."/>
            <person name="Haas B.J."/>
            <person name="Majoros W.H."/>
            <person name="Farzad M."/>
            <person name="Carlton J.M."/>
            <person name="Smith R.K. Jr."/>
            <person name="Garg J."/>
            <person name="Pearlman R.E."/>
            <person name="Karrer K.M."/>
            <person name="Sun L."/>
            <person name="Manning G."/>
            <person name="Elde N.C."/>
            <person name="Turkewitz A.P."/>
            <person name="Asai D.J."/>
            <person name="Wilkes D.E."/>
            <person name="Wang Y."/>
            <person name="Cai H."/>
            <person name="Collins K."/>
            <person name="Stewart B.A."/>
            <person name="Lee S.R."/>
            <person name="Wilamowska K."/>
            <person name="Weinberg Z."/>
            <person name="Ruzzo W.L."/>
            <person name="Wloga D."/>
            <person name="Gaertig J."/>
            <person name="Frankel J."/>
            <person name="Tsao C.-C."/>
            <person name="Gorovsky M.A."/>
            <person name="Keeling P.J."/>
            <person name="Waller R.F."/>
            <person name="Patron N.J."/>
            <person name="Cherry J.M."/>
            <person name="Stover N.A."/>
            <person name="Krieger C.J."/>
            <person name="del Toro C."/>
            <person name="Ryder H.F."/>
            <person name="Williamson S.C."/>
            <person name="Barbeau R.A."/>
            <person name="Hamilton E.P."/>
            <person name="Orias E."/>
        </authorList>
    </citation>
    <scope>NUCLEOTIDE SEQUENCE [LARGE SCALE GENOMIC DNA]</scope>
    <source>
        <strain evidence="20">SB210</strain>
    </source>
</reference>
<dbReference type="HOGENOM" id="CLU_691687_0_0_1"/>
<dbReference type="PANTHER" id="PTHR12863:SF1">
    <property type="entry name" value="FATTY ACID 2-HYDROXYLASE"/>
    <property type="match status" value="1"/>
</dbReference>
<dbReference type="Pfam" id="PF04116">
    <property type="entry name" value="FA_hydroxylase"/>
    <property type="match status" value="1"/>
</dbReference>
<dbReference type="eggNOG" id="KOG0539">
    <property type="taxonomic scope" value="Eukaryota"/>
</dbReference>
<feature type="transmembrane region" description="Helical" evidence="17">
    <location>
        <begin position="191"/>
        <end position="210"/>
    </location>
</feature>
<evidence type="ECO:0000256" key="11">
    <source>
        <dbReference type="ARBA" id="ARBA00023098"/>
    </source>
</evidence>
<name>Q232H4_TETTS</name>
<evidence type="ECO:0000256" key="14">
    <source>
        <dbReference type="PIRSR" id="PIRSR005149-1"/>
    </source>
</evidence>
<dbReference type="KEGG" id="tet:TTHERM_00594230"/>
<keyword evidence="11" id="KW-0443">Lipid metabolism</keyword>
<dbReference type="GO" id="GO:0006633">
    <property type="term" value="P:fatty acid biosynthetic process"/>
    <property type="evidence" value="ECO:0007669"/>
    <property type="project" value="UniProtKB-KW"/>
</dbReference>
<dbReference type="Proteomes" id="UP000009168">
    <property type="component" value="Unassembled WGS sequence"/>
</dbReference>
<dbReference type="Gene3D" id="3.10.120.10">
    <property type="entry name" value="Cytochrome b5-like heme/steroid binding domain"/>
    <property type="match status" value="1"/>
</dbReference>
<feature type="transmembrane region" description="Helical" evidence="17">
    <location>
        <begin position="290"/>
        <end position="308"/>
    </location>
</feature>
<comment type="similarity">
    <text evidence="2">Belongs to the sterol desaturase family. SCS7 subfamily.</text>
</comment>
<feature type="binding site" evidence="14">
    <location>
        <position position="351"/>
    </location>
    <ligand>
        <name>Zn(2+)</name>
        <dbReference type="ChEBI" id="CHEBI:29105"/>
        <label>1</label>
    </ligand>
</feature>
<feature type="transmembrane region" description="Helical" evidence="17">
    <location>
        <begin position="231"/>
        <end position="249"/>
    </location>
</feature>
<keyword evidence="7" id="KW-0276">Fatty acid metabolism</keyword>
<keyword evidence="15" id="KW-0408">Iron</keyword>
<keyword evidence="10" id="KW-0560">Oxidoreductase</keyword>
<dbReference type="AlphaFoldDB" id="Q232H4"/>
<keyword evidence="4 17" id="KW-0812">Transmembrane</keyword>
<evidence type="ECO:0000256" key="1">
    <source>
        <dbReference type="ARBA" id="ARBA00004477"/>
    </source>
</evidence>
<keyword evidence="9 17" id="KW-1133">Transmembrane helix</keyword>
<dbReference type="InParanoid" id="Q232H4"/>
<feature type="compositionally biased region" description="Polar residues" evidence="16">
    <location>
        <begin position="10"/>
        <end position="20"/>
    </location>
</feature>
<comment type="cofactor">
    <cofactor evidence="15">
        <name>Fe cation</name>
        <dbReference type="ChEBI" id="CHEBI:24875"/>
    </cofactor>
</comment>
<sequence>MSNKIKPLEKSTSNESSNGLIQNRKLKRFLNPQKVEEFAEENDKMLVIFQNKVYDLSQFQHEHPGGQDAIEDYQGLDISDIFFNSSRHKHSQYAQNLMQKYIYGVIGDEQEEEREQLKQGKIKKQYPHLTHDYKLEYKNVTLNLNKGLVSQIRAIKDKKTYEDLLKNPCKRVVGTKLFDNDSIDSLLNNNIGIVVLLYTMIFIYMFYCGLNLDYNYSRGMFDRHYKADNRPLLFLFGFLFCGIIIFWIMEYVFLRIILQPYVLGKTFHFLIFGIHYVFPLDEARTTIQPFFSIFVAFLIRYSLGLLIYGNTLYLILSGICLGYLYYEVVHYALHNKKKLTLSYSQYLRNKHAKHHFKDREYGYQVTNHFWDKFFQLNDLDEEEKTKDIFGFITGKEKSTDYDSDS</sequence>
<evidence type="ECO:0000256" key="15">
    <source>
        <dbReference type="PIRSR" id="PIRSR005149-50"/>
    </source>
</evidence>
<dbReference type="Pfam" id="PF00173">
    <property type="entry name" value="Cyt-b5"/>
    <property type="match status" value="1"/>
</dbReference>
<evidence type="ECO:0000259" key="18">
    <source>
        <dbReference type="PROSITE" id="PS50255"/>
    </source>
</evidence>
<evidence type="ECO:0000256" key="4">
    <source>
        <dbReference type="ARBA" id="ARBA00022692"/>
    </source>
</evidence>
<organism evidence="19 20">
    <name type="scientific">Tetrahymena thermophila (strain SB210)</name>
    <dbReference type="NCBI Taxonomy" id="312017"/>
    <lineage>
        <taxon>Eukaryota</taxon>
        <taxon>Sar</taxon>
        <taxon>Alveolata</taxon>
        <taxon>Ciliophora</taxon>
        <taxon>Intramacronucleata</taxon>
        <taxon>Oligohymenophorea</taxon>
        <taxon>Hymenostomatida</taxon>
        <taxon>Tetrahymenina</taxon>
        <taxon>Tetrahymenidae</taxon>
        <taxon>Tetrahymena</taxon>
    </lineage>
</organism>
<dbReference type="GO" id="GO:0005506">
    <property type="term" value="F:iron ion binding"/>
    <property type="evidence" value="ECO:0007669"/>
    <property type="project" value="InterPro"/>
</dbReference>
<dbReference type="SMART" id="SM01117">
    <property type="entry name" value="Cyt-b5"/>
    <property type="match status" value="1"/>
</dbReference>
<evidence type="ECO:0000256" key="8">
    <source>
        <dbReference type="ARBA" id="ARBA00022833"/>
    </source>
</evidence>
<keyword evidence="15" id="KW-0349">Heme</keyword>
<evidence type="ECO:0000256" key="2">
    <source>
        <dbReference type="ARBA" id="ARBA00005747"/>
    </source>
</evidence>
<feature type="domain" description="Cytochrome b5 heme-binding" evidence="18">
    <location>
        <begin position="27"/>
        <end position="107"/>
    </location>
</feature>
<dbReference type="STRING" id="312017.Q232H4"/>
<feature type="transmembrane region" description="Helical" evidence="17">
    <location>
        <begin position="261"/>
        <end position="278"/>
    </location>
</feature>
<evidence type="ECO:0000256" key="16">
    <source>
        <dbReference type="SAM" id="MobiDB-lite"/>
    </source>
</evidence>
<keyword evidence="20" id="KW-1185">Reference proteome</keyword>
<evidence type="ECO:0000256" key="3">
    <source>
        <dbReference type="ARBA" id="ARBA00022516"/>
    </source>
</evidence>
<comment type="subcellular location">
    <subcellularLocation>
        <location evidence="1">Endoplasmic reticulum membrane</location>
        <topology evidence="1">Multi-pass membrane protein</topology>
    </subcellularLocation>
</comment>
<dbReference type="InterPro" id="IPR006694">
    <property type="entry name" value="Fatty_acid_hydroxylase"/>
</dbReference>
<keyword evidence="6" id="KW-0256">Endoplasmic reticulum</keyword>
<evidence type="ECO:0000256" key="9">
    <source>
        <dbReference type="ARBA" id="ARBA00022989"/>
    </source>
</evidence>
<proteinExistence type="inferred from homology"/>
<feature type="binding site" evidence="14">
    <location>
        <position position="354"/>
    </location>
    <ligand>
        <name>Zn(2+)</name>
        <dbReference type="ChEBI" id="CHEBI:29105"/>
        <label>1</label>
    </ligand>
</feature>
<protein>
    <submittedName>
        <fullName evidence="19">Fatty acid hydroxylase</fullName>
    </submittedName>
</protein>
<dbReference type="OrthoDB" id="302056at2759"/>
<feature type="binding site" evidence="14">
    <location>
        <position position="355"/>
    </location>
    <ligand>
        <name>Zn(2+)</name>
        <dbReference type="ChEBI" id="CHEBI:29105"/>
        <label>1</label>
    </ligand>
</feature>
<keyword evidence="13" id="KW-0275">Fatty acid biosynthesis</keyword>
<evidence type="ECO:0000313" key="19">
    <source>
        <dbReference type="EMBL" id="EAR91438.2"/>
    </source>
</evidence>
<keyword evidence="3" id="KW-0444">Lipid biosynthesis</keyword>
<dbReference type="InterPro" id="IPR036400">
    <property type="entry name" value="Cyt_B5-like_heme/steroid_sf"/>
</dbReference>
<dbReference type="SUPFAM" id="SSF55856">
    <property type="entry name" value="Cytochrome b5-like heme/steroid binding domain"/>
    <property type="match status" value="1"/>
</dbReference>